<dbReference type="Pfam" id="PF07081">
    <property type="entry name" value="DUF1349"/>
    <property type="match status" value="1"/>
</dbReference>
<reference evidence="2" key="1">
    <citation type="journal article" date="2019" name="Int. J. Syst. Evol. Microbiol.">
        <title>The Global Catalogue of Microorganisms (GCM) 10K type strain sequencing project: providing services to taxonomists for standard genome sequencing and annotation.</title>
        <authorList>
            <consortium name="The Broad Institute Genomics Platform"/>
            <consortium name="The Broad Institute Genome Sequencing Center for Infectious Disease"/>
            <person name="Wu L."/>
            <person name="Ma J."/>
        </authorList>
    </citation>
    <scope>NUCLEOTIDE SEQUENCE [LARGE SCALE GENOMIC DNA]</scope>
    <source>
        <strain evidence="2">2902at01</strain>
    </source>
</reference>
<name>A0ABV8KSZ2_9ACTN</name>
<dbReference type="Proteomes" id="UP001595868">
    <property type="component" value="Unassembled WGS sequence"/>
</dbReference>
<evidence type="ECO:0000313" key="2">
    <source>
        <dbReference type="Proteomes" id="UP001595868"/>
    </source>
</evidence>
<dbReference type="EMBL" id="JBHSBN010000021">
    <property type="protein sequence ID" value="MFC4109194.1"/>
    <property type="molecule type" value="Genomic_DNA"/>
</dbReference>
<accession>A0ABV8KSZ2</accession>
<gene>
    <name evidence="1" type="ORF">ACFOX0_25090</name>
</gene>
<comment type="caution">
    <text evidence="1">The sequence shown here is derived from an EMBL/GenBank/DDBJ whole genome shotgun (WGS) entry which is preliminary data.</text>
</comment>
<dbReference type="RefSeq" id="WP_377550296.1">
    <property type="nucleotide sequence ID" value="NZ_JBHSBN010000021.1"/>
</dbReference>
<dbReference type="InterPro" id="IPR015987">
    <property type="entry name" value="UCP022704"/>
</dbReference>
<dbReference type="PANTHER" id="PTHR35332:SF2">
    <property type="entry name" value="REGULATION OF ENOLASE PROTEIN 1"/>
    <property type="match status" value="1"/>
</dbReference>
<protein>
    <submittedName>
        <fullName evidence="1">DUF1349 domain-containing protein</fullName>
    </submittedName>
</protein>
<dbReference type="PIRSF" id="PIRSF022704">
    <property type="entry name" value="UCP022704"/>
    <property type="match status" value="1"/>
</dbReference>
<dbReference type="SUPFAM" id="SSF49899">
    <property type="entry name" value="Concanavalin A-like lectins/glucanases"/>
    <property type="match status" value="1"/>
</dbReference>
<dbReference type="Gene3D" id="2.60.120.200">
    <property type="match status" value="1"/>
</dbReference>
<dbReference type="InterPro" id="IPR013320">
    <property type="entry name" value="ConA-like_dom_sf"/>
</dbReference>
<proteinExistence type="predicted"/>
<dbReference type="InterPro" id="IPR009784">
    <property type="entry name" value="DUF1349"/>
</dbReference>
<sequence length="203" mass="21898">MDAVESSGTVRQLGWGEGEWLNPPVRALPLGDGELVVTAKPETDFWRTTAYGFVHDDGHGLLAPLPAGTAMEVSFVVDYDRQFDQAGLLVRVDAENWVKTGLEYCDGVVQLGAVVTRDLSDWSSAPVPEWAGRTVTVRASRAGDALTVRARVDREAWRLVRLAPLAPDAVATAGPYCCAPTRDGLTVRFTGWTHGPADAALHE</sequence>
<keyword evidence="2" id="KW-1185">Reference proteome</keyword>
<evidence type="ECO:0000313" key="1">
    <source>
        <dbReference type="EMBL" id="MFC4109194.1"/>
    </source>
</evidence>
<dbReference type="PANTHER" id="PTHR35332">
    <property type="entry name" value="REGULATION OF ENOLASE PROTEIN 1"/>
    <property type="match status" value="1"/>
</dbReference>
<organism evidence="1 2">
    <name type="scientific">Micromonospora zhanjiangensis</name>
    <dbReference type="NCBI Taxonomy" id="1522057"/>
    <lineage>
        <taxon>Bacteria</taxon>
        <taxon>Bacillati</taxon>
        <taxon>Actinomycetota</taxon>
        <taxon>Actinomycetes</taxon>
        <taxon>Micromonosporales</taxon>
        <taxon>Micromonosporaceae</taxon>
        <taxon>Micromonospora</taxon>
    </lineage>
</organism>